<organism evidence="1 2">
    <name type="scientific">Luteolibacter yonseiensis</name>
    <dbReference type="NCBI Taxonomy" id="1144680"/>
    <lineage>
        <taxon>Bacteria</taxon>
        <taxon>Pseudomonadati</taxon>
        <taxon>Verrucomicrobiota</taxon>
        <taxon>Verrucomicrobiia</taxon>
        <taxon>Verrucomicrobiales</taxon>
        <taxon>Verrucomicrobiaceae</taxon>
        <taxon>Luteolibacter</taxon>
    </lineage>
</organism>
<name>A0A934R2L8_9BACT</name>
<dbReference type="EMBL" id="JAENIK010000005">
    <property type="protein sequence ID" value="MBK1815146.1"/>
    <property type="molecule type" value="Genomic_DNA"/>
</dbReference>
<evidence type="ECO:0000313" key="2">
    <source>
        <dbReference type="Proteomes" id="UP000600139"/>
    </source>
</evidence>
<dbReference type="AlphaFoldDB" id="A0A934R2L8"/>
<reference evidence="1" key="1">
    <citation type="submission" date="2021-01" db="EMBL/GenBank/DDBJ databases">
        <title>Modified the classification status of verrucomicrobia.</title>
        <authorList>
            <person name="Feng X."/>
        </authorList>
    </citation>
    <scope>NUCLEOTIDE SEQUENCE</scope>
    <source>
        <strain evidence="1">JCM 18052</strain>
    </source>
</reference>
<evidence type="ECO:0000313" key="1">
    <source>
        <dbReference type="EMBL" id="MBK1815146.1"/>
    </source>
</evidence>
<accession>A0A934R2L8</accession>
<gene>
    <name evidence="1" type="ORF">JIN84_05955</name>
</gene>
<dbReference type="RefSeq" id="WP_200350116.1">
    <property type="nucleotide sequence ID" value="NZ_BAABHZ010000005.1"/>
</dbReference>
<dbReference type="Proteomes" id="UP000600139">
    <property type="component" value="Unassembled WGS sequence"/>
</dbReference>
<comment type="caution">
    <text evidence="1">The sequence shown here is derived from an EMBL/GenBank/DDBJ whole genome shotgun (WGS) entry which is preliminary data.</text>
</comment>
<proteinExistence type="predicted"/>
<keyword evidence="2" id="KW-1185">Reference proteome</keyword>
<sequence>MKKESSVSKKPVCIIDSEKAILGMSHEELEKIKNSPQIRAIDELYERLRNGTATEDERIDHEIRIAEREMDANRFRS</sequence>
<protein>
    <submittedName>
        <fullName evidence="1">Uncharacterized protein</fullName>
    </submittedName>
</protein>